<proteinExistence type="predicted"/>
<organism evidence="2 3">
    <name type="scientific">Dacryopinax primogenitus (strain DJM 731)</name>
    <name type="common">Brown rot fungus</name>
    <dbReference type="NCBI Taxonomy" id="1858805"/>
    <lineage>
        <taxon>Eukaryota</taxon>
        <taxon>Fungi</taxon>
        <taxon>Dikarya</taxon>
        <taxon>Basidiomycota</taxon>
        <taxon>Agaricomycotina</taxon>
        <taxon>Dacrymycetes</taxon>
        <taxon>Dacrymycetales</taxon>
        <taxon>Dacrymycetaceae</taxon>
        <taxon>Dacryopinax</taxon>
    </lineage>
</organism>
<dbReference type="STRING" id="1858805.M5GEX8"/>
<dbReference type="GeneID" id="63686891"/>
<feature type="domain" description="DUF7587" evidence="1">
    <location>
        <begin position="28"/>
        <end position="141"/>
    </location>
</feature>
<evidence type="ECO:0000259" key="1">
    <source>
        <dbReference type="Pfam" id="PF24494"/>
    </source>
</evidence>
<reference evidence="2 3" key="1">
    <citation type="journal article" date="2012" name="Science">
        <title>The Paleozoic origin of enzymatic lignin decomposition reconstructed from 31 fungal genomes.</title>
        <authorList>
            <person name="Floudas D."/>
            <person name="Binder M."/>
            <person name="Riley R."/>
            <person name="Barry K."/>
            <person name="Blanchette R.A."/>
            <person name="Henrissat B."/>
            <person name="Martinez A.T."/>
            <person name="Otillar R."/>
            <person name="Spatafora J.W."/>
            <person name="Yadav J.S."/>
            <person name="Aerts A."/>
            <person name="Benoit I."/>
            <person name="Boyd A."/>
            <person name="Carlson A."/>
            <person name="Copeland A."/>
            <person name="Coutinho P.M."/>
            <person name="de Vries R.P."/>
            <person name="Ferreira P."/>
            <person name="Findley K."/>
            <person name="Foster B."/>
            <person name="Gaskell J."/>
            <person name="Glotzer D."/>
            <person name="Gorecki P."/>
            <person name="Heitman J."/>
            <person name="Hesse C."/>
            <person name="Hori C."/>
            <person name="Igarashi K."/>
            <person name="Jurgens J.A."/>
            <person name="Kallen N."/>
            <person name="Kersten P."/>
            <person name="Kohler A."/>
            <person name="Kuees U."/>
            <person name="Kumar T.K.A."/>
            <person name="Kuo A."/>
            <person name="LaButti K."/>
            <person name="Larrondo L.F."/>
            <person name="Lindquist E."/>
            <person name="Ling A."/>
            <person name="Lombard V."/>
            <person name="Lucas S."/>
            <person name="Lundell T."/>
            <person name="Martin R."/>
            <person name="McLaughlin D.J."/>
            <person name="Morgenstern I."/>
            <person name="Morin E."/>
            <person name="Murat C."/>
            <person name="Nagy L.G."/>
            <person name="Nolan M."/>
            <person name="Ohm R.A."/>
            <person name="Patyshakuliyeva A."/>
            <person name="Rokas A."/>
            <person name="Ruiz-Duenas F.J."/>
            <person name="Sabat G."/>
            <person name="Salamov A."/>
            <person name="Samejima M."/>
            <person name="Schmutz J."/>
            <person name="Slot J.C."/>
            <person name="St John F."/>
            <person name="Stenlid J."/>
            <person name="Sun H."/>
            <person name="Sun S."/>
            <person name="Syed K."/>
            <person name="Tsang A."/>
            <person name="Wiebenga A."/>
            <person name="Young D."/>
            <person name="Pisabarro A."/>
            <person name="Eastwood D.C."/>
            <person name="Martin F."/>
            <person name="Cullen D."/>
            <person name="Grigoriev I.V."/>
            <person name="Hibbett D.S."/>
        </authorList>
    </citation>
    <scope>NUCLEOTIDE SEQUENCE [LARGE SCALE GENOMIC DNA]</scope>
    <source>
        <strain evidence="2 3">DJM-731 SS1</strain>
    </source>
</reference>
<gene>
    <name evidence="2" type="ORF">DACRYDRAFT_20172</name>
</gene>
<accession>M5GEX8</accession>
<dbReference type="InterPro" id="IPR056009">
    <property type="entry name" value="DUF7587"/>
</dbReference>
<dbReference type="Proteomes" id="UP000030653">
    <property type="component" value="Unassembled WGS sequence"/>
</dbReference>
<sequence length="365" mass="41980">MSPLCVWPKPPADDATLQDRLISKRQEYPFLFRVQPSDWHSSTRFDRDGNLLASFFETAAEAEYDRHNGGMEEVDLAILCKHMHWGCREPSRLISCSASPRWAFREGMRRIMDGGYLTNLVIIDGMKVREDRNACELLEELAEEECGNEEGCGDEWEYEEYGDDPDKFNRERVEHENNLPWNYENALKFGSMAEVVLVFGIIPADAILAVVDMTSPVFCHALDALYPRLSRTRCAVRKSFSDAWKRQVKYWLKQADVSEFELGERAARLVVVMLHSTCMEHLSHIKEVQKAKEYCDAAYGRMVSLSGQMLLEIFDISSEHFFIDQGIQAIITMKKMELMNSWESSHYAITLGNLVESTRRMSVAD</sequence>
<dbReference type="EMBL" id="JH795856">
    <property type="protein sequence ID" value="EJU05792.1"/>
    <property type="molecule type" value="Genomic_DNA"/>
</dbReference>
<evidence type="ECO:0000313" key="2">
    <source>
        <dbReference type="EMBL" id="EJU05792.1"/>
    </source>
</evidence>
<dbReference type="RefSeq" id="XP_040632686.1">
    <property type="nucleotide sequence ID" value="XM_040771829.1"/>
</dbReference>
<keyword evidence="3" id="KW-1185">Reference proteome</keyword>
<protein>
    <recommendedName>
        <fullName evidence="1">DUF7587 domain-containing protein</fullName>
    </recommendedName>
</protein>
<name>M5GEX8_DACPD</name>
<dbReference type="Pfam" id="PF24494">
    <property type="entry name" value="DUF7587"/>
    <property type="match status" value="1"/>
</dbReference>
<dbReference type="OrthoDB" id="3359845at2759"/>
<dbReference type="HOGENOM" id="CLU_776173_0_0_1"/>
<evidence type="ECO:0000313" key="3">
    <source>
        <dbReference type="Proteomes" id="UP000030653"/>
    </source>
</evidence>
<feature type="non-terminal residue" evidence="2">
    <location>
        <position position="1"/>
    </location>
</feature>
<dbReference type="AlphaFoldDB" id="M5GEX8"/>